<reference evidence="2 3" key="1">
    <citation type="journal article" date="2024" name="Plant Biotechnol. J.">
        <title>Dendrobium thyrsiflorum genome and its molecular insights into genes involved in important horticultural traits.</title>
        <authorList>
            <person name="Chen B."/>
            <person name="Wang J.Y."/>
            <person name="Zheng P.J."/>
            <person name="Li K.L."/>
            <person name="Liang Y.M."/>
            <person name="Chen X.F."/>
            <person name="Zhang C."/>
            <person name="Zhao X."/>
            <person name="He X."/>
            <person name="Zhang G.Q."/>
            <person name="Liu Z.J."/>
            <person name="Xu Q."/>
        </authorList>
    </citation>
    <scope>NUCLEOTIDE SEQUENCE [LARGE SCALE GENOMIC DNA]</scope>
    <source>
        <strain evidence="2">GZMU011</strain>
    </source>
</reference>
<accession>A0ABD0VN20</accession>
<evidence type="ECO:0000313" key="2">
    <source>
        <dbReference type="EMBL" id="KAL0923968.1"/>
    </source>
</evidence>
<feature type="coiled-coil region" evidence="1">
    <location>
        <begin position="172"/>
        <end position="206"/>
    </location>
</feature>
<sequence length="330" mass="38755">MHSSYFEIVTADLRTHTYWFETVVAWLQMCQTGFRRHQTFPPAGLSVNAGGEERVQELGQDLGSDLQQKPVVRKGKKRLQKAFWADSVSDSSETTAEEEVTNLCLMTDNLDHSDQEEVSDLSYEELFEVSERIHSAYRKLKKMHASLSLEHLNLQKEFEILKKNYALIDDTHMKLLDEFDELKKMCDELEKLNDEMERDGKTLIDENNYREYLVNIEIMGLKHMNAYFERKWKESEDNRKIPALVKNHTRQPKNTPRGRHQPVNRLIHPFPGVKCFSCRIIGHITNTCIIHSKKHLVWRPKFRPDNEELLSPEFCNEMQTYQGSPAYLEH</sequence>
<comment type="caution">
    <text evidence="2">The sequence shown here is derived from an EMBL/GenBank/DDBJ whole genome shotgun (WGS) entry which is preliminary data.</text>
</comment>
<dbReference type="EMBL" id="JANQDX010000005">
    <property type="protein sequence ID" value="KAL0923968.1"/>
    <property type="molecule type" value="Genomic_DNA"/>
</dbReference>
<evidence type="ECO:0000313" key="3">
    <source>
        <dbReference type="Proteomes" id="UP001552299"/>
    </source>
</evidence>
<dbReference type="AlphaFoldDB" id="A0ABD0VN20"/>
<name>A0ABD0VN20_DENTH</name>
<keyword evidence="3" id="KW-1185">Reference proteome</keyword>
<protein>
    <submittedName>
        <fullName evidence="2">Uncharacterized protein</fullName>
    </submittedName>
</protein>
<proteinExistence type="predicted"/>
<dbReference type="Proteomes" id="UP001552299">
    <property type="component" value="Unassembled WGS sequence"/>
</dbReference>
<gene>
    <name evidence="2" type="ORF">M5K25_004758</name>
</gene>
<evidence type="ECO:0000256" key="1">
    <source>
        <dbReference type="SAM" id="Coils"/>
    </source>
</evidence>
<organism evidence="2 3">
    <name type="scientific">Dendrobium thyrsiflorum</name>
    <name type="common">Pinecone-like raceme dendrobium</name>
    <name type="synonym">Orchid</name>
    <dbReference type="NCBI Taxonomy" id="117978"/>
    <lineage>
        <taxon>Eukaryota</taxon>
        <taxon>Viridiplantae</taxon>
        <taxon>Streptophyta</taxon>
        <taxon>Embryophyta</taxon>
        <taxon>Tracheophyta</taxon>
        <taxon>Spermatophyta</taxon>
        <taxon>Magnoliopsida</taxon>
        <taxon>Liliopsida</taxon>
        <taxon>Asparagales</taxon>
        <taxon>Orchidaceae</taxon>
        <taxon>Epidendroideae</taxon>
        <taxon>Malaxideae</taxon>
        <taxon>Dendrobiinae</taxon>
        <taxon>Dendrobium</taxon>
    </lineage>
</organism>
<keyword evidence="1" id="KW-0175">Coiled coil</keyword>